<accession>A0AAD9HC73</accession>
<sequence>MHGRSASKQPKEGSRRAICFPSPRPPRPPLSPGLCGISLYLCSTSIHMQHLSGDPSPIPVLRPVWPRSVLPSRYAAPPVYTHASRCGNLLVKPLRGG</sequence>
<dbReference type="EMBL" id="MU842938">
    <property type="protein sequence ID" value="KAK2025419.1"/>
    <property type="molecule type" value="Genomic_DNA"/>
</dbReference>
<name>A0AAD9HC73_9PEZI</name>
<comment type="caution">
    <text evidence="2">The sequence shown here is derived from an EMBL/GenBank/DDBJ whole genome shotgun (WGS) entry which is preliminary data.</text>
</comment>
<evidence type="ECO:0000256" key="1">
    <source>
        <dbReference type="SAM" id="MobiDB-lite"/>
    </source>
</evidence>
<feature type="region of interest" description="Disordered" evidence="1">
    <location>
        <begin position="1"/>
        <end position="29"/>
    </location>
</feature>
<gene>
    <name evidence="2" type="ORF">LX32DRAFT_642778</name>
</gene>
<proteinExistence type="predicted"/>
<keyword evidence="3" id="KW-1185">Reference proteome</keyword>
<dbReference type="Proteomes" id="UP001232148">
    <property type="component" value="Unassembled WGS sequence"/>
</dbReference>
<organism evidence="2 3">
    <name type="scientific">Colletotrichum zoysiae</name>
    <dbReference type="NCBI Taxonomy" id="1216348"/>
    <lineage>
        <taxon>Eukaryota</taxon>
        <taxon>Fungi</taxon>
        <taxon>Dikarya</taxon>
        <taxon>Ascomycota</taxon>
        <taxon>Pezizomycotina</taxon>
        <taxon>Sordariomycetes</taxon>
        <taxon>Hypocreomycetidae</taxon>
        <taxon>Glomerellales</taxon>
        <taxon>Glomerellaceae</taxon>
        <taxon>Colletotrichum</taxon>
        <taxon>Colletotrichum graminicola species complex</taxon>
    </lineage>
</organism>
<reference evidence="2" key="1">
    <citation type="submission" date="2021-06" db="EMBL/GenBank/DDBJ databases">
        <title>Comparative genomics, transcriptomics and evolutionary studies reveal genomic signatures of adaptation to plant cell wall in hemibiotrophic fungi.</title>
        <authorList>
            <consortium name="DOE Joint Genome Institute"/>
            <person name="Baroncelli R."/>
            <person name="Diaz J.F."/>
            <person name="Benocci T."/>
            <person name="Peng M."/>
            <person name="Battaglia E."/>
            <person name="Haridas S."/>
            <person name="Andreopoulos W."/>
            <person name="Labutti K."/>
            <person name="Pangilinan J."/>
            <person name="Floch G.L."/>
            <person name="Makela M.R."/>
            <person name="Henrissat B."/>
            <person name="Grigoriev I.V."/>
            <person name="Crouch J.A."/>
            <person name="De Vries R.P."/>
            <person name="Sukno S.A."/>
            <person name="Thon M.R."/>
        </authorList>
    </citation>
    <scope>NUCLEOTIDE SEQUENCE</scope>
    <source>
        <strain evidence="2">MAFF235873</strain>
    </source>
</reference>
<protein>
    <submittedName>
        <fullName evidence="2">Uncharacterized protein</fullName>
    </submittedName>
</protein>
<evidence type="ECO:0000313" key="3">
    <source>
        <dbReference type="Proteomes" id="UP001232148"/>
    </source>
</evidence>
<dbReference type="AlphaFoldDB" id="A0AAD9HC73"/>
<evidence type="ECO:0000313" key="2">
    <source>
        <dbReference type="EMBL" id="KAK2025419.1"/>
    </source>
</evidence>